<accession>A0ABR2Z2X5</accession>
<evidence type="ECO:0000256" key="1">
    <source>
        <dbReference type="SAM" id="MobiDB-lite"/>
    </source>
</evidence>
<dbReference type="InterPro" id="IPR010734">
    <property type="entry name" value="Copine_C"/>
</dbReference>
<feature type="region of interest" description="Disordered" evidence="1">
    <location>
        <begin position="488"/>
        <end position="510"/>
    </location>
</feature>
<protein>
    <recommendedName>
        <fullName evidence="2">C2 domain-containing protein</fullName>
    </recommendedName>
</protein>
<dbReference type="SUPFAM" id="SSF49562">
    <property type="entry name" value="C2 domain (Calcium/lipid-binding domain, CaLB)"/>
    <property type="match status" value="1"/>
</dbReference>
<gene>
    <name evidence="3" type="ORF">WJX75_001865</name>
</gene>
<evidence type="ECO:0000259" key="2">
    <source>
        <dbReference type="PROSITE" id="PS50004"/>
    </source>
</evidence>
<dbReference type="PANTHER" id="PTHR10857:SF106">
    <property type="entry name" value="C2 DOMAIN-CONTAINING PROTEIN"/>
    <property type="match status" value="1"/>
</dbReference>
<evidence type="ECO:0000313" key="3">
    <source>
        <dbReference type="EMBL" id="KAK9918166.1"/>
    </source>
</evidence>
<comment type="caution">
    <text evidence="3">The sequence shown here is derived from an EMBL/GenBank/DDBJ whole genome shotgun (WGS) entry which is preliminary data.</text>
</comment>
<name>A0ABR2Z2X5_9CHLO</name>
<dbReference type="PROSITE" id="PS50004">
    <property type="entry name" value="C2"/>
    <property type="match status" value="1"/>
</dbReference>
<dbReference type="InterPro" id="IPR045052">
    <property type="entry name" value="Copine"/>
</dbReference>
<dbReference type="InterPro" id="IPR035892">
    <property type="entry name" value="C2_domain_sf"/>
</dbReference>
<reference evidence="3 4" key="1">
    <citation type="journal article" date="2024" name="Nat. Commun.">
        <title>Phylogenomics reveals the evolutionary origins of lichenization in chlorophyte algae.</title>
        <authorList>
            <person name="Puginier C."/>
            <person name="Libourel C."/>
            <person name="Otte J."/>
            <person name="Skaloud P."/>
            <person name="Haon M."/>
            <person name="Grisel S."/>
            <person name="Petersen M."/>
            <person name="Berrin J.G."/>
            <person name="Delaux P.M."/>
            <person name="Dal Grande F."/>
            <person name="Keller J."/>
        </authorList>
    </citation>
    <scope>NUCLEOTIDE SEQUENCE [LARGE SCALE GENOMIC DNA]</scope>
    <source>
        <strain evidence="3 4">SAG 216-7</strain>
    </source>
</reference>
<feature type="domain" description="C2" evidence="2">
    <location>
        <begin position="25"/>
        <end position="149"/>
    </location>
</feature>
<dbReference type="Pfam" id="PF00168">
    <property type="entry name" value="C2"/>
    <property type="match status" value="1"/>
</dbReference>
<dbReference type="PANTHER" id="PTHR10857">
    <property type="entry name" value="COPINE"/>
    <property type="match status" value="1"/>
</dbReference>
<feature type="region of interest" description="Disordered" evidence="1">
    <location>
        <begin position="1"/>
        <end position="39"/>
    </location>
</feature>
<proteinExistence type="predicted"/>
<keyword evidence="4" id="KW-1185">Reference proteome</keyword>
<dbReference type="Proteomes" id="UP001491310">
    <property type="component" value="Unassembled WGS sequence"/>
</dbReference>
<feature type="compositionally biased region" description="Gly residues" evidence="1">
    <location>
        <begin position="488"/>
        <end position="500"/>
    </location>
</feature>
<dbReference type="Gene3D" id="2.60.40.150">
    <property type="entry name" value="C2 domain"/>
    <property type="match status" value="1"/>
</dbReference>
<dbReference type="InterPro" id="IPR000008">
    <property type="entry name" value="C2_dom"/>
</dbReference>
<evidence type="ECO:0000313" key="4">
    <source>
        <dbReference type="Proteomes" id="UP001491310"/>
    </source>
</evidence>
<organism evidence="3 4">
    <name type="scientific">Coccomyxa subellipsoidea</name>
    <dbReference type="NCBI Taxonomy" id="248742"/>
    <lineage>
        <taxon>Eukaryota</taxon>
        <taxon>Viridiplantae</taxon>
        <taxon>Chlorophyta</taxon>
        <taxon>core chlorophytes</taxon>
        <taxon>Trebouxiophyceae</taxon>
        <taxon>Trebouxiophyceae incertae sedis</taxon>
        <taxon>Coccomyxaceae</taxon>
        <taxon>Coccomyxa</taxon>
    </lineage>
</organism>
<sequence length="579" mass="61687">MSSPGDGKADATPAKIAGRAAAGAPSPSDPFNFSSSDHPPQHTVKIALSCKNLAVAETSGYQPPDPYAILLAADSRGNWEEVSRTETLQNSRDPDFDKALACTFLFEKPQRLKAVVLSRSKKNGGDSSLGEAEFTLRELVTARGNRLQLPLQDGALDASCTLRVLDSSDLNSDFVARLQVEDLPLSSPGSSQVFLRAVREGRGGAEKPVMQTKALVLGGRLAWAVEADVRELCDGDFGAPLKLEVWESAGGRCSLVGAARTDLRSLTGADSASLQLSAQGKEAGTLSLGGVSVRRQLSFLDYMAGGCEIQCMVAIDFSGGNSPTNDPASCHYAGPDGQSASVYERAMAAFGAIMQFYDPLRSFPLWGFGGQGKQSCYALNGQAFQPEVKGLRGLLRTYRKALHRANFNGPALFAPVVNAARDLVEQLSLVQHRYFLLVILTTSVGDDLEDFKAALTHAAGELALSVIVVGIGSADFSPLEAAVMSKGGSEGASLRGGGKALNGRSMGRNSLDTRNMTQFTNLSPNSVAEYDAVAQRLLSRLPSQFMEYFHKRGIIPKTFSSDLVQQTKAHIARARSNEQ</sequence>
<dbReference type="Pfam" id="PF07002">
    <property type="entry name" value="Copine"/>
    <property type="match status" value="1"/>
</dbReference>
<feature type="compositionally biased region" description="Low complexity" evidence="1">
    <location>
        <begin position="11"/>
        <end position="38"/>
    </location>
</feature>
<dbReference type="EMBL" id="JALJOT010000001">
    <property type="protein sequence ID" value="KAK9918166.1"/>
    <property type="molecule type" value="Genomic_DNA"/>
</dbReference>